<dbReference type="AlphaFoldDB" id="D8RXJ5"/>
<dbReference type="Proteomes" id="UP000001514">
    <property type="component" value="Unassembled WGS sequence"/>
</dbReference>
<dbReference type="InterPro" id="IPR050574">
    <property type="entry name" value="HPF/YfiA_ribosome-assoc"/>
</dbReference>
<dbReference type="InterPro" id="IPR034694">
    <property type="entry name" value="HPF_long/plastid"/>
</dbReference>
<reference evidence="4 5" key="1">
    <citation type="journal article" date="2011" name="Science">
        <title>The Selaginella genome identifies genetic changes associated with the evolution of vascular plants.</title>
        <authorList>
            <person name="Banks J.A."/>
            <person name="Nishiyama T."/>
            <person name="Hasebe M."/>
            <person name="Bowman J.L."/>
            <person name="Gribskov M."/>
            <person name="dePamphilis C."/>
            <person name="Albert V.A."/>
            <person name="Aono N."/>
            <person name="Aoyama T."/>
            <person name="Ambrose B.A."/>
            <person name="Ashton N.W."/>
            <person name="Axtell M.J."/>
            <person name="Barker E."/>
            <person name="Barker M.S."/>
            <person name="Bennetzen J.L."/>
            <person name="Bonawitz N.D."/>
            <person name="Chapple C."/>
            <person name="Cheng C."/>
            <person name="Correa L.G."/>
            <person name="Dacre M."/>
            <person name="DeBarry J."/>
            <person name="Dreyer I."/>
            <person name="Elias M."/>
            <person name="Engstrom E.M."/>
            <person name="Estelle M."/>
            <person name="Feng L."/>
            <person name="Finet C."/>
            <person name="Floyd S.K."/>
            <person name="Frommer W.B."/>
            <person name="Fujita T."/>
            <person name="Gramzow L."/>
            <person name="Gutensohn M."/>
            <person name="Harholt J."/>
            <person name="Hattori M."/>
            <person name="Heyl A."/>
            <person name="Hirai T."/>
            <person name="Hiwatashi Y."/>
            <person name="Ishikawa M."/>
            <person name="Iwata M."/>
            <person name="Karol K.G."/>
            <person name="Koehler B."/>
            <person name="Kolukisaoglu U."/>
            <person name="Kubo M."/>
            <person name="Kurata T."/>
            <person name="Lalonde S."/>
            <person name="Li K."/>
            <person name="Li Y."/>
            <person name="Litt A."/>
            <person name="Lyons E."/>
            <person name="Manning G."/>
            <person name="Maruyama T."/>
            <person name="Michael T.P."/>
            <person name="Mikami K."/>
            <person name="Miyazaki S."/>
            <person name="Morinaga S."/>
            <person name="Murata T."/>
            <person name="Mueller-Roeber B."/>
            <person name="Nelson D.R."/>
            <person name="Obara M."/>
            <person name="Oguri Y."/>
            <person name="Olmstead R.G."/>
            <person name="Onodera N."/>
            <person name="Petersen B.L."/>
            <person name="Pils B."/>
            <person name="Prigge M."/>
            <person name="Rensing S.A."/>
            <person name="Riano-Pachon D.M."/>
            <person name="Roberts A.W."/>
            <person name="Sato Y."/>
            <person name="Scheller H.V."/>
            <person name="Schulz B."/>
            <person name="Schulz C."/>
            <person name="Shakirov E.V."/>
            <person name="Shibagaki N."/>
            <person name="Shinohara N."/>
            <person name="Shippen D.E."/>
            <person name="Soerensen I."/>
            <person name="Sotooka R."/>
            <person name="Sugimoto N."/>
            <person name="Sugita M."/>
            <person name="Sumikawa N."/>
            <person name="Tanurdzic M."/>
            <person name="Theissen G."/>
            <person name="Ulvskov P."/>
            <person name="Wakazuki S."/>
            <person name="Weng J.K."/>
            <person name="Willats W.W."/>
            <person name="Wipf D."/>
            <person name="Wolf P.G."/>
            <person name="Yang L."/>
            <person name="Zimmer A.D."/>
            <person name="Zhu Q."/>
            <person name="Mitros T."/>
            <person name="Hellsten U."/>
            <person name="Loque D."/>
            <person name="Otillar R."/>
            <person name="Salamov A."/>
            <person name="Schmutz J."/>
            <person name="Shapiro H."/>
            <person name="Lindquist E."/>
            <person name="Lucas S."/>
            <person name="Rokhsar D."/>
            <person name="Grigoriev I.V."/>
        </authorList>
    </citation>
    <scope>NUCLEOTIDE SEQUENCE [LARGE SCALE GENOMIC DNA]</scope>
</reference>
<dbReference type="FunFam" id="3.30.505.50:FF:000003">
    <property type="entry name" value="ribosome-binding factor PSRP1, chloroplastic"/>
    <property type="match status" value="1"/>
</dbReference>
<feature type="domain" description="Sigma 54 modulation/S30EA ribosomal protein C-terminal" evidence="3">
    <location>
        <begin position="187"/>
        <end position="241"/>
    </location>
</feature>
<dbReference type="CDD" id="cd00552">
    <property type="entry name" value="RaiA"/>
    <property type="match status" value="1"/>
</dbReference>
<evidence type="ECO:0000313" key="4">
    <source>
        <dbReference type="EMBL" id="EFJ23447.1"/>
    </source>
</evidence>
<name>D8RXJ5_SELML</name>
<dbReference type="GO" id="GO:0045900">
    <property type="term" value="P:negative regulation of translational elongation"/>
    <property type="evidence" value="ECO:0000318"/>
    <property type="project" value="GO_Central"/>
</dbReference>
<dbReference type="EMBL" id="GL377593">
    <property type="protein sequence ID" value="EFJ23447.1"/>
    <property type="molecule type" value="Genomic_DNA"/>
</dbReference>
<keyword evidence="1" id="KW-0810">Translation regulation</keyword>
<dbReference type="Gene3D" id="3.30.505.50">
    <property type="entry name" value="Sigma 54 modulation/S30EA ribosomal protein, C-terminal domain"/>
    <property type="match status" value="1"/>
</dbReference>
<evidence type="ECO:0000256" key="1">
    <source>
        <dbReference type="ARBA" id="ARBA00022845"/>
    </source>
</evidence>
<dbReference type="Gene3D" id="3.30.160.100">
    <property type="entry name" value="Ribosome hibernation promotion factor-like"/>
    <property type="match status" value="1"/>
</dbReference>
<dbReference type="InterPro" id="IPR036567">
    <property type="entry name" value="RHF-like"/>
</dbReference>
<dbReference type="STRING" id="88036.D8RXJ5"/>
<dbReference type="PANTHER" id="PTHR33231:SF1">
    <property type="entry name" value="30S RIBOSOMAL PROTEIN"/>
    <property type="match status" value="1"/>
</dbReference>
<dbReference type="Pfam" id="PF02482">
    <property type="entry name" value="Ribosomal_S30AE"/>
    <property type="match status" value="1"/>
</dbReference>
<dbReference type="Pfam" id="PF16321">
    <property type="entry name" value="Ribosom_S30AE_C"/>
    <property type="match status" value="1"/>
</dbReference>
<protein>
    <recommendedName>
        <fullName evidence="3">Sigma 54 modulation/S30EA ribosomal protein C-terminal domain-containing protein</fullName>
    </recommendedName>
</protein>
<dbReference type="OMA" id="TVRMSWD"/>
<dbReference type="InParanoid" id="D8RXJ5"/>
<dbReference type="NCBIfam" id="TIGR00741">
    <property type="entry name" value="yfiA"/>
    <property type="match status" value="1"/>
</dbReference>
<dbReference type="Gramene" id="EFJ23447">
    <property type="protein sequence ID" value="EFJ23447"/>
    <property type="gene ID" value="SELMODRAFT_175159"/>
</dbReference>
<dbReference type="OrthoDB" id="10253151at2759"/>
<dbReference type="HOGENOM" id="CLU_071472_1_0_1"/>
<evidence type="ECO:0000259" key="3">
    <source>
        <dbReference type="Pfam" id="PF16321"/>
    </source>
</evidence>
<accession>D8RXJ5</accession>
<organism evidence="5">
    <name type="scientific">Selaginella moellendorffii</name>
    <name type="common">Spikemoss</name>
    <dbReference type="NCBI Taxonomy" id="88036"/>
    <lineage>
        <taxon>Eukaryota</taxon>
        <taxon>Viridiplantae</taxon>
        <taxon>Streptophyta</taxon>
        <taxon>Embryophyta</taxon>
        <taxon>Tracheophyta</taxon>
        <taxon>Lycopodiopsida</taxon>
        <taxon>Selaginellales</taxon>
        <taxon>Selaginellaceae</taxon>
        <taxon>Selaginella</taxon>
    </lineage>
</organism>
<dbReference type="FunFam" id="3.30.160.100:FF:000006">
    <property type="entry name" value="Ribosome-binding factor PSRP1, chloroplastic"/>
    <property type="match status" value="1"/>
</dbReference>
<dbReference type="InterPro" id="IPR003489">
    <property type="entry name" value="RHF/RaiA"/>
</dbReference>
<feature type="region of interest" description="Disordered" evidence="2">
    <location>
        <begin position="154"/>
        <end position="187"/>
    </location>
</feature>
<proteinExistence type="inferred from homology"/>
<dbReference type="SUPFAM" id="SSF69754">
    <property type="entry name" value="Ribosome binding protein Y (YfiA homologue)"/>
    <property type="match status" value="1"/>
</dbReference>
<sequence length="259" mass="28615">MPSYGVTARSPLVLGSSFVPHSSSRTIIASPARLIFETSTSRISMAWAGSLASIRLVIQGKHLELTEALKAYVEDKVGKAVHNHAYLVMEVDVRLSVRGGESGRGQKLQKCEVTMFTKKHGVVRAEEATDSMYSAIDRVSDVVARKLRKIKERDGHGRRLPSHVGEILSRESSSAPPTPAVEEPDFPDEIVRTKIFDMPPLKINDAMDHMANVGHDFYAFRNAESGEVNILYKRKEGGYGIIIPREGEVEEGEEDNKDA</sequence>
<evidence type="ECO:0000256" key="2">
    <source>
        <dbReference type="SAM" id="MobiDB-lite"/>
    </source>
</evidence>
<dbReference type="GO" id="GO:0022627">
    <property type="term" value="C:cytosolic small ribosomal subunit"/>
    <property type="evidence" value="ECO:0000318"/>
    <property type="project" value="GO_Central"/>
</dbReference>
<dbReference type="HAMAP" id="MF_00839">
    <property type="entry name" value="HPF"/>
    <property type="match status" value="1"/>
</dbReference>
<dbReference type="InterPro" id="IPR038416">
    <property type="entry name" value="Ribosom_S30AE_C_sf"/>
</dbReference>
<dbReference type="InterPro" id="IPR032528">
    <property type="entry name" value="Ribosom_S30AE_C"/>
</dbReference>
<dbReference type="eggNOG" id="ENOG502QQ0F">
    <property type="taxonomic scope" value="Eukaryota"/>
</dbReference>
<dbReference type="PANTHER" id="PTHR33231">
    <property type="entry name" value="30S RIBOSOMAL PROTEIN"/>
    <property type="match status" value="1"/>
</dbReference>
<evidence type="ECO:0000313" key="5">
    <source>
        <dbReference type="Proteomes" id="UP000001514"/>
    </source>
</evidence>
<keyword evidence="5" id="KW-1185">Reference proteome</keyword>
<gene>
    <name evidence="4" type="ORF">SELMODRAFT_175159</name>
</gene>
<dbReference type="FunCoup" id="D8RXJ5">
    <property type="interactions" value="794"/>
</dbReference>
<dbReference type="KEGG" id="smo:SELMODRAFT_175159"/>
<dbReference type="GO" id="GO:0043024">
    <property type="term" value="F:ribosomal small subunit binding"/>
    <property type="evidence" value="ECO:0000318"/>
    <property type="project" value="GO_Central"/>
</dbReference>